<evidence type="ECO:0000313" key="3">
    <source>
        <dbReference type="Proteomes" id="UP000784286"/>
    </source>
</evidence>
<organism evidence="2 3">
    <name type="scientific">Candidatus Phocaeicola excrementipullorum</name>
    <dbReference type="NCBI Taxonomy" id="2838731"/>
    <lineage>
        <taxon>Bacteria</taxon>
        <taxon>Pseudomonadati</taxon>
        <taxon>Bacteroidota</taxon>
        <taxon>Bacteroidia</taxon>
        <taxon>Bacteroidales</taxon>
        <taxon>Bacteroidaceae</taxon>
        <taxon>Phocaeicola</taxon>
    </lineage>
</organism>
<dbReference type="Gene3D" id="3.10.450.50">
    <property type="match status" value="3"/>
</dbReference>
<dbReference type="Gene3D" id="1.25.40.10">
    <property type="entry name" value="Tetratricopeptide repeat domain"/>
    <property type="match status" value="1"/>
</dbReference>
<dbReference type="SUPFAM" id="SSF48452">
    <property type="entry name" value="TPR-like"/>
    <property type="match status" value="1"/>
</dbReference>
<sequence>MKKYLILLACYIMSLLTSSGQEFIQEDIAKIEKTPEVLSLYQSAIHYVLLYENETDSLQKALTYIEKAISLNPEVLTTQMWKGEILFRIGRKEESLNQFISLCGKKECPGRILLLTGILQEHLGNQKQAYRYYEHALHRTGNILSGNKGNLKDFINYLMAKFFMENKLLSIDEVKELLPENLKNTDEKTIRKITDEMSTTFADRENYIRNFWKYKAKTSSGHTNKDIEIIKSFYTSYITNSLKNQDKRNQALMEQYFLPELIAEVDEMADYSGADNVLRAQDVSPKMLTSLKISHLKDDWYMVSYYCDRKTEIPLKMTSRKGKRLIEYIIPLNMDTDFGNHLLPNVIMLKDFYTTYIGNRLDNKESDNRFLAERYLSSGLINSLKERGSFYAPEFILHSNDVTESMRGAVQVEYLDNDWYAVTIQGSKTIHVKTVYKDGITFIKYIVPEKEGMAYGDKLIPETEAAPAECETDGWDMLNHFYRTYLTNGLKGDTKANRILTKHYLAFDFCNTFRKVRESSGDNLLLQNEDKFTEDMLENLKVEPVENNRYIVSYKNGNQHISILIELVCQDEKWYIEKTERYR</sequence>
<feature type="signal peptide" evidence="1">
    <location>
        <begin position="1"/>
        <end position="20"/>
    </location>
</feature>
<keyword evidence="1" id="KW-0732">Signal</keyword>
<accession>A0A948X220</accession>
<proteinExistence type="predicted"/>
<comment type="caution">
    <text evidence="2">The sequence shown here is derived from an EMBL/GenBank/DDBJ whole genome shotgun (WGS) entry which is preliminary data.</text>
</comment>
<gene>
    <name evidence="2" type="ORF">H9928_01690</name>
</gene>
<evidence type="ECO:0000256" key="1">
    <source>
        <dbReference type="SAM" id="SignalP"/>
    </source>
</evidence>
<protein>
    <submittedName>
        <fullName evidence="2">DUF3828 domain-containing protein</fullName>
    </submittedName>
</protein>
<reference evidence="2" key="1">
    <citation type="journal article" date="2021" name="PeerJ">
        <title>Extensive microbial diversity within the chicken gut microbiome revealed by metagenomics and culture.</title>
        <authorList>
            <person name="Gilroy R."/>
            <person name="Ravi A."/>
            <person name="Getino M."/>
            <person name="Pursley I."/>
            <person name="Horton D.L."/>
            <person name="Alikhan N.F."/>
            <person name="Baker D."/>
            <person name="Gharbi K."/>
            <person name="Hall N."/>
            <person name="Watson M."/>
            <person name="Adriaenssens E.M."/>
            <person name="Foster-Nyarko E."/>
            <person name="Jarju S."/>
            <person name="Secka A."/>
            <person name="Antonio M."/>
            <person name="Oren A."/>
            <person name="Chaudhuri R.R."/>
            <person name="La Ragione R."/>
            <person name="Hildebrand F."/>
            <person name="Pallen M.J."/>
        </authorList>
    </citation>
    <scope>NUCLEOTIDE SEQUENCE</scope>
    <source>
        <strain evidence="2">8470</strain>
    </source>
</reference>
<dbReference type="AlphaFoldDB" id="A0A948X220"/>
<dbReference type="InterPro" id="IPR011990">
    <property type="entry name" value="TPR-like_helical_dom_sf"/>
</dbReference>
<reference evidence="2" key="2">
    <citation type="submission" date="2021-04" db="EMBL/GenBank/DDBJ databases">
        <authorList>
            <person name="Gilroy R."/>
        </authorList>
    </citation>
    <scope>NUCLEOTIDE SEQUENCE</scope>
    <source>
        <strain evidence="2">8470</strain>
    </source>
</reference>
<dbReference type="Proteomes" id="UP000784286">
    <property type="component" value="Unassembled WGS sequence"/>
</dbReference>
<feature type="chain" id="PRO_5036955706" evidence="1">
    <location>
        <begin position="21"/>
        <end position="583"/>
    </location>
</feature>
<name>A0A948X220_9BACT</name>
<dbReference type="EMBL" id="JAHLFJ010000019">
    <property type="protein sequence ID" value="MBU3855271.1"/>
    <property type="molecule type" value="Genomic_DNA"/>
</dbReference>
<evidence type="ECO:0000313" key="2">
    <source>
        <dbReference type="EMBL" id="MBU3855271.1"/>
    </source>
</evidence>